<dbReference type="Gene3D" id="3.40.50.10860">
    <property type="entry name" value="Leucine Dehydrogenase, chain A, domain 1"/>
    <property type="match status" value="1"/>
</dbReference>
<protein>
    <submittedName>
        <fullName evidence="5">Shikimate dehydrogenase</fullName>
    </submittedName>
</protein>
<organism evidence="5 6">
    <name type="scientific">Paracoccus versutus</name>
    <name type="common">Thiobacillus versutus</name>
    <dbReference type="NCBI Taxonomy" id="34007"/>
    <lineage>
        <taxon>Bacteria</taxon>
        <taxon>Pseudomonadati</taxon>
        <taxon>Pseudomonadota</taxon>
        <taxon>Alphaproteobacteria</taxon>
        <taxon>Rhodobacterales</taxon>
        <taxon>Paracoccaceae</taxon>
        <taxon>Paracoccus</taxon>
    </lineage>
</organism>
<keyword evidence="3" id="KW-0057">Aromatic amino acid biosynthesis</keyword>
<comment type="pathway">
    <text evidence="1">Metabolic intermediate biosynthesis; chorismate biosynthesis; chorismate from D-erythrose 4-phosphate and phosphoenolpyruvate: step 4/7.</text>
</comment>
<keyword evidence="3" id="KW-0028">Amino-acid biosynthesis</keyword>
<dbReference type="Pfam" id="PF08501">
    <property type="entry name" value="Shikimate_dh_N"/>
    <property type="match status" value="1"/>
</dbReference>
<dbReference type="SUPFAM" id="SSF51735">
    <property type="entry name" value="NAD(P)-binding Rossmann-fold domains"/>
    <property type="match status" value="1"/>
</dbReference>
<dbReference type="GO" id="GO:0005829">
    <property type="term" value="C:cytosol"/>
    <property type="evidence" value="ECO:0007669"/>
    <property type="project" value="TreeGrafter"/>
</dbReference>
<dbReference type="GO" id="GO:0050661">
    <property type="term" value="F:NADP binding"/>
    <property type="evidence" value="ECO:0007669"/>
    <property type="project" value="TreeGrafter"/>
</dbReference>
<dbReference type="RefSeq" id="WP_036758010.1">
    <property type="nucleotide sequence ID" value="NZ_CP035286.1"/>
</dbReference>
<dbReference type="PANTHER" id="PTHR21089:SF1">
    <property type="entry name" value="BIFUNCTIONAL 3-DEHYDROQUINATE DEHYDRATASE_SHIKIMATE DEHYDROGENASE, CHLOROPLASTIC"/>
    <property type="match status" value="1"/>
</dbReference>
<comment type="caution">
    <text evidence="5">The sequence shown here is derived from an EMBL/GenBank/DDBJ whole genome shotgun (WGS) entry which is preliminary data.</text>
</comment>
<accession>A0AAQ0HJN7</accession>
<dbReference type="GO" id="GO:0004764">
    <property type="term" value="F:shikimate 3-dehydrogenase (NADP+) activity"/>
    <property type="evidence" value="ECO:0007669"/>
    <property type="project" value="InterPro"/>
</dbReference>
<dbReference type="Gene3D" id="3.40.50.720">
    <property type="entry name" value="NAD(P)-binding Rossmann-like Domain"/>
    <property type="match status" value="1"/>
</dbReference>
<name>A0AAQ0HJN7_PARVE</name>
<dbReference type="SUPFAM" id="SSF53223">
    <property type="entry name" value="Aminoacid dehydrogenase-like, N-terminal domain"/>
    <property type="match status" value="1"/>
</dbReference>
<evidence type="ECO:0000256" key="1">
    <source>
        <dbReference type="ARBA" id="ARBA00004871"/>
    </source>
</evidence>
<dbReference type="GO" id="GO:0019632">
    <property type="term" value="P:shikimate metabolic process"/>
    <property type="evidence" value="ECO:0007669"/>
    <property type="project" value="TreeGrafter"/>
</dbReference>
<dbReference type="PANTHER" id="PTHR21089">
    <property type="entry name" value="SHIKIMATE DEHYDROGENASE"/>
    <property type="match status" value="1"/>
</dbReference>
<dbReference type="EMBL" id="QUMX01000004">
    <property type="protein sequence ID" value="REG54394.1"/>
    <property type="molecule type" value="Genomic_DNA"/>
</dbReference>
<dbReference type="InterPro" id="IPR046346">
    <property type="entry name" value="Aminoacid_DH-like_N_sf"/>
</dbReference>
<dbReference type="GO" id="GO:0009073">
    <property type="term" value="P:aromatic amino acid family biosynthetic process"/>
    <property type="evidence" value="ECO:0007669"/>
    <property type="project" value="UniProtKB-KW"/>
</dbReference>
<keyword evidence="6" id="KW-1185">Reference proteome</keyword>
<evidence type="ECO:0000256" key="3">
    <source>
        <dbReference type="ARBA" id="ARBA00023141"/>
    </source>
</evidence>
<evidence type="ECO:0000313" key="6">
    <source>
        <dbReference type="Proteomes" id="UP000256794"/>
    </source>
</evidence>
<evidence type="ECO:0000313" key="5">
    <source>
        <dbReference type="EMBL" id="REG54394.1"/>
    </source>
</evidence>
<dbReference type="AlphaFoldDB" id="A0AAQ0HJN7"/>
<reference evidence="5 6" key="1">
    <citation type="submission" date="2018-08" db="EMBL/GenBank/DDBJ databases">
        <title>Genomic Encyclopedia of Archaeal and Bacterial Type Strains, Phase II (KMG-II): from individual species to whole genera.</title>
        <authorList>
            <person name="Goeker M."/>
        </authorList>
    </citation>
    <scope>NUCLEOTIDE SEQUENCE [LARGE SCALE GENOMIC DNA]</scope>
    <source>
        <strain evidence="5 6">DSM 582</strain>
    </source>
</reference>
<dbReference type="GO" id="GO:0009423">
    <property type="term" value="P:chorismate biosynthetic process"/>
    <property type="evidence" value="ECO:0007669"/>
    <property type="project" value="TreeGrafter"/>
</dbReference>
<sequence length="262" mass="27882">MITGNTRIFFMLADPIHHVRTPEVLNPLFRARGIDAVMVPVHYAPADFAAAWQAMKRMRNLGGMVVSVPLKEQALELADRVGAEAQELGAANTVRREADGTMVAENFDGRGFLQGLLGGGADAQGREALLLGAGGAGRAIAFGLARSGVASLRVHDPDAARAQSLADRIAAGYPQLRVSAGPNDLDGVDLLVNASPCGLHPETDPAPVDLSRLRPEILVADIIMKPRETPLLRAAQDKGCQVRHGAPMLDCQLELMLEFFGL</sequence>
<gene>
    <name evidence="5" type="ORF">ATH84_1004190</name>
</gene>
<evidence type="ECO:0000256" key="2">
    <source>
        <dbReference type="ARBA" id="ARBA00023002"/>
    </source>
</evidence>
<evidence type="ECO:0000259" key="4">
    <source>
        <dbReference type="Pfam" id="PF08501"/>
    </source>
</evidence>
<dbReference type="InterPro" id="IPR036291">
    <property type="entry name" value="NAD(P)-bd_dom_sf"/>
</dbReference>
<dbReference type="Proteomes" id="UP000256794">
    <property type="component" value="Unassembled WGS sequence"/>
</dbReference>
<proteinExistence type="predicted"/>
<feature type="domain" description="Shikimate dehydrogenase substrate binding N-terminal" evidence="4">
    <location>
        <begin position="12"/>
        <end position="94"/>
    </location>
</feature>
<dbReference type="InterPro" id="IPR022893">
    <property type="entry name" value="Shikimate_DH_fam"/>
</dbReference>
<keyword evidence="2" id="KW-0560">Oxidoreductase</keyword>
<dbReference type="InterPro" id="IPR013708">
    <property type="entry name" value="Shikimate_DH-bd_N"/>
</dbReference>